<dbReference type="InParanoid" id="G2Y3X0"/>
<proteinExistence type="predicted"/>
<protein>
    <submittedName>
        <fullName evidence="1">Uncharacterized protein</fullName>
    </submittedName>
</protein>
<organism evidence="1 2">
    <name type="scientific">Botryotinia fuckeliana (strain T4)</name>
    <name type="common">Noble rot fungus</name>
    <name type="synonym">Botrytis cinerea</name>
    <dbReference type="NCBI Taxonomy" id="999810"/>
    <lineage>
        <taxon>Eukaryota</taxon>
        <taxon>Fungi</taxon>
        <taxon>Dikarya</taxon>
        <taxon>Ascomycota</taxon>
        <taxon>Pezizomycotina</taxon>
        <taxon>Leotiomycetes</taxon>
        <taxon>Helotiales</taxon>
        <taxon>Sclerotiniaceae</taxon>
        <taxon>Botrytis</taxon>
    </lineage>
</organism>
<evidence type="ECO:0000313" key="1">
    <source>
        <dbReference type="EMBL" id="CCD47360.1"/>
    </source>
</evidence>
<dbReference type="EMBL" id="FQ790286">
    <property type="protein sequence ID" value="CCD47360.1"/>
    <property type="molecule type" value="Genomic_DNA"/>
</dbReference>
<sequence length="34" mass="4095">MVALLLYEQEQHIMKQAVKHQMREAYPDYEICGQ</sequence>
<dbReference type="HOGENOM" id="CLU_3376989_0_0_1"/>
<name>G2Y3X0_BOTF4</name>
<dbReference type="Proteomes" id="UP000008177">
    <property type="component" value="Unplaced contigs"/>
</dbReference>
<reference evidence="2" key="1">
    <citation type="journal article" date="2011" name="PLoS Genet.">
        <title>Genomic analysis of the necrotrophic fungal pathogens Sclerotinia sclerotiorum and Botrytis cinerea.</title>
        <authorList>
            <person name="Amselem J."/>
            <person name="Cuomo C.A."/>
            <person name="van Kan J.A."/>
            <person name="Viaud M."/>
            <person name="Benito E.P."/>
            <person name="Couloux A."/>
            <person name="Coutinho P.M."/>
            <person name="de Vries R.P."/>
            <person name="Dyer P.S."/>
            <person name="Fillinger S."/>
            <person name="Fournier E."/>
            <person name="Gout L."/>
            <person name="Hahn M."/>
            <person name="Kohn L."/>
            <person name="Lapalu N."/>
            <person name="Plummer K.M."/>
            <person name="Pradier J.M."/>
            <person name="Quevillon E."/>
            <person name="Sharon A."/>
            <person name="Simon A."/>
            <person name="ten Have A."/>
            <person name="Tudzynski B."/>
            <person name="Tudzynski P."/>
            <person name="Wincker P."/>
            <person name="Andrew M."/>
            <person name="Anthouard V."/>
            <person name="Beever R.E."/>
            <person name="Beffa R."/>
            <person name="Benoit I."/>
            <person name="Bouzid O."/>
            <person name="Brault B."/>
            <person name="Chen Z."/>
            <person name="Choquer M."/>
            <person name="Collemare J."/>
            <person name="Cotton P."/>
            <person name="Danchin E.G."/>
            <person name="Da Silva C."/>
            <person name="Gautier A."/>
            <person name="Giraud C."/>
            <person name="Giraud T."/>
            <person name="Gonzalez C."/>
            <person name="Grossetete S."/>
            <person name="Guldener U."/>
            <person name="Henrissat B."/>
            <person name="Howlett B.J."/>
            <person name="Kodira C."/>
            <person name="Kretschmer M."/>
            <person name="Lappartient A."/>
            <person name="Leroch M."/>
            <person name="Levis C."/>
            <person name="Mauceli E."/>
            <person name="Neuveglise C."/>
            <person name="Oeser B."/>
            <person name="Pearson M."/>
            <person name="Poulain J."/>
            <person name="Poussereau N."/>
            <person name="Quesneville H."/>
            <person name="Rascle C."/>
            <person name="Schumacher J."/>
            <person name="Segurens B."/>
            <person name="Sexton A."/>
            <person name="Silva E."/>
            <person name="Sirven C."/>
            <person name="Soanes D.M."/>
            <person name="Talbot N.J."/>
            <person name="Templeton M."/>
            <person name="Yandava C."/>
            <person name="Yarden O."/>
            <person name="Zeng Q."/>
            <person name="Rollins J.A."/>
            <person name="Lebrun M.H."/>
            <person name="Dickman M."/>
        </authorList>
    </citation>
    <scope>NUCLEOTIDE SEQUENCE [LARGE SCALE GENOMIC DNA]</scope>
    <source>
        <strain evidence="2">T4</strain>
    </source>
</reference>
<evidence type="ECO:0000313" key="2">
    <source>
        <dbReference type="Proteomes" id="UP000008177"/>
    </source>
</evidence>
<dbReference type="AlphaFoldDB" id="G2Y3X0"/>
<accession>G2Y3X0</accession>
<gene>
    <name evidence="1" type="ORF">BofuT4_uP005190.1</name>
</gene>